<reference evidence="3 4" key="1">
    <citation type="submission" date="2015-02" db="EMBL/GenBank/DDBJ databases">
        <title>Draft Genome Sequences of Two Closely-Related Aflatoxigenic Aspergillus Species Obtained from the Cote d'Ivoire.</title>
        <authorList>
            <person name="Moore G.G."/>
            <person name="Beltz S.B."/>
            <person name="Mack B.M."/>
        </authorList>
    </citation>
    <scope>NUCLEOTIDE SEQUENCE [LARGE SCALE GENOMIC DNA]</scope>
    <source>
        <strain evidence="3 4">SRRC1468</strain>
    </source>
</reference>
<dbReference type="PANTHER" id="PTHR28019:SF3">
    <property type="entry name" value="INTEGRAL MEMBRANE PROTEIN (AFU_ORTHOLOGUE AFUA_6G07470)"/>
    <property type="match status" value="1"/>
</dbReference>
<dbReference type="GO" id="GO:0005886">
    <property type="term" value="C:plasma membrane"/>
    <property type="evidence" value="ECO:0007669"/>
    <property type="project" value="InterPro"/>
</dbReference>
<dbReference type="AlphaFoldDB" id="A0A0F8VTP7"/>
<evidence type="ECO:0000313" key="3">
    <source>
        <dbReference type="EMBL" id="KKK26591.1"/>
    </source>
</evidence>
<dbReference type="InterPro" id="IPR052413">
    <property type="entry name" value="SUR7_domain"/>
</dbReference>
<dbReference type="EMBL" id="JZBS01000332">
    <property type="protein sequence ID" value="KKK26591.1"/>
    <property type="molecule type" value="Genomic_DNA"/>
</dbReference>
<feature type="transmembrane region" description="Helical" evidence="2">
    <location>
        <begin position="192"/>
        <end position="218"/>
    </location>
</feature>
<accession>A0A0F8VTP7</accession>
<dbReference type="Proteomes" id="UP000034291">
    <property type="component" value="Unassembled WGS sequence"/>
</dbReference>
<evidence type="ECO:0000313" key="4">
    <source>
        <dbReference type="Proteomes" id="UP000034291"/>
    </source>
</evidence>
<proteinExistence type="predicted"/>
<feature type="region of interest" description="Disordered" evidence="1">
    <location>
        <begin position="291"/>
        <end position="329"/>
    </location>
</feature>
<dbReference type="InterPro" id="IPR009571">
    <property type="entry name" value="SUR7/Rim9-like_fungi"/>
</dbReference>
<dbReference type="GO" id="GO:0051285">
    <property type="term" value="C:cell cortex of cell tip"/>
    <property type="evidence" value="ECO:0007669"/>
    <property type="project" value="TreeGrafter"/>
</dbReference>
<gene>
    <name evidence="3" type="ORF">ARAM_003836</name>
</gene>
<keyword evidence="4" id="KW-1185">Reference proteome</keyword>
<evidence type="ECO:0000256" key="1">
    <source>
        <dbReference type="SAM" id="MobiDB-lite"/>
    </source>
</evidence>
<name>A0A0F8VTP7_9EURO</name>
<dbReference type="PANTHER" id="PTHR28019">
    <property type="entry name" value="CELL MEMBRANE PROTEIN YLR413W-RELATED"/>
    <property type="match status" value="1"/>
</dbReference>
<feature type="transmembrane region" description="Helical" evidence="2">
    <location>
        <begin position="12"/>
        <end position="30"/>
    </location>
</feature>
<keyword evidence="2" id="KW-0812">Transmembrane</keyword>
<evidence type="ECO:0000256" key="2">
    <source>
        <dbReference type="SAM" id="Phobius"/>
    </source>
</evidence>
<keyword evidence="2" id="KW-0472">Membrane</keyword>
<dbReference type="Pfam" id="PF06687">
    <property type="entry name" value="SUR7"/>
    <property type="match status" value="1"/>
</dbReference>
<feature type="transmembrane region" description="Helical" evidence="2">
    <location>
        <begin position="239"/>
        <end position="259"/>
    </location>
</feature>
<comment type="caution">
    <text evidence="3">The sequence shown here is derived from an EMBL/GenBank/DDBJ whole genome shotgun (WGS) entry which is preliminary data.</text>
</comment>
<organism evidence="3 4">
    <name type="scientific">Aspergillus rambellii</name>
    <dbReference type="NCBI Taxonomy" id="308745"/>
    <lineage>
        <taxon>Eukaryota</taxon>
        <taxon>Fungi</taxon>
        <taxon>Dikarya</taxon>
        <taxon>Ascomycota</taxon>
        <taxon>Pezizomycotina</taxon>
        <taxon>Eurotiomycetes</taxon>
        <taxon>Eurotiomycetidae</taxon>
        <taxon>Eurotiales</taxon>
        <taxon>Aspergillaceae</taxon>
        <taxon>Aspergillus</taxon>
        <taxon>Aspergillus subgen. Nidulantes</taxon>
    </lineage>
</organism>
<dbReference type="OrthoDB" id="4480814at2759"/>
<feature type="transmembrane region" description="Helical" evidence="2">
    <location>
        <begin position="163"/>
        <end position="186"/>
    </location>
</feature>
<evidence type="ECO:0008006" key="5">
    <source>
        <dbReference type="Google" id="ProtNLM"/>
    </source>
</evidence>
<protein>
    <recommendedName>
        <fullName evidence="5">Integral membrane protein</fullName>
    </recommendedName>
</protein>
<dbReference type="GO" id="GO:0031505">
    <property type="term" value="P:fungal-type cell wall organization"/>
    <property type="evidence" value="ECO:0007669"/>
    <property type="project" value="TreeGrafter"/>
</dbReference>
<sequence>MGKGGRFFCIFTPYALTIAALICLIIVGLGSTDNGTDSLRDLHFFRIDLQNLTTSTTAQTTVENALDDLNITVDDGDIKTALEEVQKYFKIQDFYNIGVWGYCDGNITSKDDYEISNCSKPKAEFWFNPDEVWNLDTLGLDNAIPSDLQKSLKVYKKVSKWMFVAYIVAFAATALELLIGITAIFSRWGSCVTTLVSITAFLFTAAASATSTAMFAVITGVINEKLKKYGVVGSMGKHIYAATWLAVAFSLGAALFWALSSCCCSGRSPYSHRDRGVRGVMAEKAPYTYEPINSPYSSPQPGYTAPPMQHPHPQDPQRAATSYEPFRHV</sequence>
<keyword evidence="2" id="KW-1133">Transmembrane helix</keyword>